<sequence>MDAATAPDDVEYGDDEFLSDEKPDASISNATTNKDDQGMLGLRPTNLTERRAAEAVEVSEQVAATAECNAIPATSPSKRHAAIDEHHRNTLAAKEVELRNLYKRISVYRKANAALQKELEGFHNNDFVAQVENKAREKQLLIEKLTHENKYLANLQRTQAKRIEELESLKEHFPSKHHSVMEELRICKETYRMCKERERLAEDRSAKLHQQVVDLMARNKALADKIRQHHSSTESKATTNDATVCMFNVMYVLTKLRRHDAAMAAAAAAATTTTTTWHTLTQLTQTKRAEKAKYERVIQMCQEQLDACKREMEAFQAQLLEKEKELRLQVVELKKLKRQLRDLAVDAQSTHQVCHTLAQRQPTHTKKTPMPPSGTSTTDKRSPAPVRIQKPTAPDQVHPLEHANIK</sequence>
<evidence type="ECO:0008006" key="5">
    <source>
        <dbReference type="Google" id="ProtNLM"/>
    </source>
</evidence>
<proteinExistence type="predicted"/>
<reference evidence="3 4" key="1">
    <citation type="submission" date="2018-08" db="EMBL/GenBank/DDBJ databases">
        <title>Aphanomyces genome sequencing and annotation.</title>
        <authorList>
            <person name="Minardi D."/>
            <person name="Oidtmann B."/>
            <person name="Van Der Giezen M."/>
            <person name="Studholme D.J."/>
        </authorList>
    </citation>
    <scope>NUCLEOTIDE SEQUENCE [LARGE SCALE GENOMIC DNA]</scope>
    <source>
        <strain evidence="3 4">NJM0002</strain>
    </source>
</reference>
<protein>
    <recommendedName>
        <fullName evidence="5">Lebercilin domain-containing protein</fullName>
    </recommendedName>
</protein>
<feature type="compositionally biased region" description="Acidic residues" evidence="2">
    <location>
        <begin position="8"/>
        <end position="18"/>
    </location>
</feature>
<dbReference type="AlphaFoldDB" id="A0A418B7N9"/>
<keyword evidence="4" id="KW-1185">Reference proteome</keyword>
<feature type="region of interest" description="Disordered" evidence="2">
    <location>
        <begin position="1"/>
        <end position="42"/>
    </location>
</feature>
<dbReference type="EMBL" id="QUSY01000040">
    <property type="protein sequence ID" value="RHY34194.1"/>
    <property type="molecule type" value="Genomic_DNA"/>
</dbReference>
<accession>A0A418B7N9</accession>
<evidence type="ECO:0000256" key="1">
    <source>
        <dbReference type="SAM" id="Coils"/>
    </source>
</evidence>
<evidence type="ECO:0000313" key="4">
    <source>
        <dbReference type="Proteomes" id="UP000285060"/>
    </source>
</evidence>
<feature type="region of interest" description="Disordered" evidence="2">
    <location>
        <begin position="357"/>
        <end position="406"/>
    </location>
</feature>
<comment type="caution">
    <text evidence="3">The sequence shown here is derived from an EMBL/GenBank/DDBJ whole genome shotgun (WGS) entry which is preliminary data.</text>
</comment>
<evidence type="ECO:0000313" key="3">
    <source>
        <dbReference type="EMBL" id="RHY34194.1"/>
    </source>
</evidence>
<feature type="coiled-coil region" evidence="1">
    <location>
        <begin position="98"/>
        <end position="172"/>
    </location>
</feature>
<name>A0A418B7N9_9STRA</name>
<evidence type="ECO:0000256" key="2">
    <source>
        <dbReference type="SAM" id="MobiDB-lite"/>
    </source>
</evidence>
<dbReference type="VEuPathDB" id="FungiDB:H310_05036"/>
<keyword evidence="1" id="KW-0175">Coiled coil</keyword>
<dbReference type="Proteomes" id="UP000285060">
    <property type="component" value="Unassembled WGS sequence"/>
</dbReference>
<feature type="coiled-coil region" evidence="1">
    <location>
        <begin position="291"/>
        <end position="343"/>
    </location>
</feature>
<organism evidence="3 4">
    <name type="scientific">Aphanomyces invadans</name>
    <dbReference type="NCBI Taxonomy" id="157072"/>
    <lineage>
        <taxon>Eukaryota</taxon>
        <taxon>Sar</taxon>
        <taxon>Stramenopiles</taxon>
        <taxon>Oomycota</taxon>
        <taxon>Saprolegniomycetes</taxon>
        <taxon>Saprolegniales</taxon>
        <taxon>Verrucalvaceae</taxon>
        <taxon>Aphanomyces</taxon>
    </lineage>
</organism>
<gene>
    <name evidence="3" type="ORF">DYB32_001087</name>
</gene>